<dbReference type="GO" id="GO:0006890">
    <property type="term" value="P:retrograde vesicle-mediated transport, Golgi to endoplasmic reticulum"/>
    <property type="evidence" value="ECO:0007669"/>
    <property type="project" value="TreeGrafter"/>
</dbReference>
<dbReference type="InterPro" id="IPR019529">
    <property type="entry name" value="Syntaxin-18_N"/>
</dbReference>
<dbReference type="InterPro" id="IPR010989">
    <property type="entry name" value="SNARE"/>
</dbReference>
<dbReference type="SUPFAM" id="SSF47661">
    <property type="entry name" value="t-snare proteins"/>
    <property type="match status" value="1"/>
</dbReference>
<keyword evidence="7 9" id="KW-0175">Coiled coil</keyword>
<dbReference type="Proteomes" id="UP000324767">
    <property type="component" value="Unassembled WGS sequence"/>
</dbReference>
<feature type="region of interest" description="Disordered" evidence="10">
    <location>
        <begin position="218"/>
        <end position="272"/>
    </location>
</feature>
<dbReference type="Pfam" id="PF10496">
    <property type="entry name" value="Syntaxin-18_N"/>
    <property type="match status" value="1"/>
</dbReference>
<evidence type="ECO:0000313" key="12">
    <source>
        <dbReference type="EMBL" id="KAA6414853.1"/>
    </source>
</evidence>
<comment type="similarity">
    <text evidence="2">Belongs to the syntaxin family.</text>
</comment>
<dbReference type="Gene3D" id="1.20.5.110">
    <property type="match status" value="1"/>
</dbReference>
<evidence type="ECO:0000259" key="11">
    <source>
        <dbReference type="PROSITE" id="PS50192"/>
    </source>
</evidence>
<dbReference type="OrthoDB" id="342981at2759"/>
<keyword evidence="6" id="KW-1133">Transmembrane helix</keyword>
<dbReference type="PANTHER" id="PTHR15959:SF0">
    <property type="entry name" value="SYNTAXIN-18"/>
    <property type="match status" value="1"/>
</dbReference>
<evidence type="ECO:0000256" key="8">
    <source>
        <dbReference type="ARBA" id="ARBA00023136"/>
    </source>
</evidence>
<feature type="compositionally biased region" description="Gly residues" evidence="10">
    <location>
        <begin position="234"/>
        <end position="257"/>
    </location>
</feature>
<evidence type="ECO:0000256" key="3">
    <source>
        <dbReference type="ARBA" id="ARBA00022448"/>
    </source>
</evidence>
<keyword evidence="4" id="KW-0812">Transmembrane</keyword>
<evidence type="ECO:0000256" key="1">
    <source>
        <dbReference type="ARBA" id="ARBA00004211"/>
    </source>
</evidence>
<dbReference type="InterPro" id="IPR000727">
    <property type="entry name" value="T_SNARE_dom"/>
</dbReference>
<reference evidence="12 13" key="1">
    <citation type="submission" date="2019-09" db="EMBL/GenBank/DDBJ databases">
        <title>The hologenome of the rock-dwelling lichen Lasallia pustulata.</title>
        <authorList>
            <person name="Greshake Tzovaras B."/>
            <person name="Segers F."/>
            <person name="Bicker A."/>
            <person name="Dal Grande F."/>
            <person name="Otte J."/>
            <person name="Hankeln T."/>
            <person name="Schmitt I."/>
            <person name="Ebersberger I."/>
        </authorList>
    </citation>
    <scope>NUCLEOTIDE SEQUENCE [LARGE SCALE GENOMIC DNA]</scope>
    <source>
        <strain evidence="12">A1-1</strain>
    </source>
</reference>
<keyword evidence="5" id="KW-0653">Protein transport</keyword>
<dbReference type="GO" id="GO:0005783">
    <property type="term" value="C:endoplasmic reticulum"/>
    <property type="evidence" value="ECO:0007669"/>
    <property type="project" value="TreeGrafter"/>
</dbReference>
<evidence type="ECO:0000256" key="5">
    <source>
        <dbReference type="ARBA" id="ARBA00022927"/>
    </source>
</evidence>
<accession>A0A5M8PYP0</accession>
<comment type="caution">
    <text evidence="12">The sequence shown here is derived from an EMBL/GenBank/DDBJ whole genome shotgun (WGS) entry which is preliminary data.</text>
</comment>
<sequence>MTDIGPAFNEVLKKYDTHIDTSRRKRSKTTDEFLKEAYTINTHISSLTHYLRTIRQSYLSTSKPPHRHHLSRTNSLQSPTTPKIHHHLTDAQRDDIDAHSKQNLRNLNAAIRQLADAEQLRQDTIRQVAQSKRARQGLGALGRWVAGGVLGGGRDKKSPEEEVEEARQNTIKMHRESVVWYLRRKLEEAGEVQRGMMEVRLEREVERSRSVLYKTRGSMAASGSSMQGVESPMTGGGMNGYGDGGVGTGGWGGGRGGKAAQMEEEDRREIERQLSPEQLQLFAQENDEMLKMYEDQLDQIRTAERSMIEISELQTTLAANLDVQSAQIDQLAADSFNTRENVGGGNKELKKAAERKSTARMVFFASCGLSLFLIGWDLLI</sequence>
<evidence type="ECO:0000256" key="9">
    <source>
        <dbReference type="SAM" id="Coils"/>
    </source>
</evidence>
<dbReference type="PROSITE" id="PS50192">
    <property type="entry name" value="T_SNARE"/>
    <property type="match status" value="1"/>
</dbReference>
<feature type="domain" description="T-SNARE coiled-coil homology" evidence="11">
    <location>
        <begin position="290"/>
        <end position="352"/>
    </location>
</feature>
<dbReference type="AlphaFoldDB" id="A0A5M8PYP0"/>
<keyword evidence="3" id="KW-0813">Transport</keyword>
<gene>
    <name evidence="12" type="ORF">FRX48_01603</name>
</gene>
<dbReference type="GO" id="GO:0031201">
    <property type="term" value="C:SNARE complex"/>
    <property type="evidence" value="ECO:0007669"/>
    <property type="project" value="TreeGrafter"/>
</dbReference>
<name>A0A5M8PYP0_9LECA</name>
<evidence type="ECO:0000256" key="6">
    <source>
        <dbReference type="ARBA" id="ARBA00022989"/>
    </source>
</evidence>
<evidence type="ECO:0000256" key="2">
    <source>
        <dbReference type="ARBA" id="ARBA00009063"/>
    </source>
</evidence>
<protein>
    <recommendedName>
        <fullName evidence="11">t-SNARE coiled-coil homology domain-containing protein</fullName>
    </recommendedName>
</protein>
<feature type="compositionally biased region" description="Polar residues" evidence="10">
    <location>
        <begin position="72"/>
        <end position="81"/>
    </location>
</feature>
<dbReference type="SUPFAM" id="SSF58038">
    <property type="entry name" value="SNARE fusion complex"/>
    <property type="match status" value="1"/>
</dbReference>
<dbReference type="EMBL" id="VXIT01000002">
    <property type="protein sequence ID" value="KAA6414853.1"/>
    <property type="molecule type" value="Genomic_DNA"/>
</dbReference>
<dbReference type="SMART" id="SM00397">
    <property type="entry name" value="t_SNARE"/>
    <property type="match status" value="1"/>
</dbReference>
<feature type="coiled-coil region" evidence="9">
    <location>
        <begin position="107"/>
        <end position="134"/>
    </location>
</feature>
<dbReference type="GO" id="GO:0015031">
    <property type="term" value="P:protein transport"/>
    <property type="evidence" value="ECO:0007669"/>
    <property type="project" value="UniProtKB-KW"/>
</dbReference>
<organism evidence="12 13">
    <name type="scientific">Lasallia pustulata</name>
    <dbReference type="NCBI Taxonomy" id="136370"/>
    <lineage>
        <taxon>Eukaryota</taxon>
        <taxon>Fungi</taxon>
        <taxon>Dikarya</taxon>
        <taxon>Ascomycota</taxon>
        <taxon>Pezizomycotina</taxon>
        <taxon>Lecanoromycetes</taxon>
        <taxon>OSLEUM clade</taxon>
        <taxon>Umbilicariomycetidae</taxon>
        <taxon>Umbilicariales</taxon>
        <taxon>Umbilicariaceae</taxon>
        <taxon>Lasallia</taxon>
    </lineage>
</organism>
<evidence type="ECO:0000256" key="7">
    <source>
        <dbReference type="ARBA" id="ARBA00023054"/>
    </source>
</evidence>
<keyword evidence="8" id="KW-0472">Membrane</keyword>
<proteinExistence type="inferred from homology"/>
<evidence type="ECO:0000313" key="13">
    <source>
        <dbReference type="Proteomes" id="UP000324767"/>
    </source>
</evidence>
<comment type="subcellular location">
    <subcellularLocation>
        <location evidence="1">Membrane</location>
        <topology evidence="1">Single-pass type IV membrane protein</topology>
    </subcellularLocation>
</comment>
<dbReference type="PANTHER" id="PTHR15959">
    <property type="entry name" value="SYNTAXIN-18"/>
    <property type="match status" value="1"/>
</dbReference>
<evidence type="ECO:0000256" key="4">
    <source>
        <dbReference type="ARBA" id="ARBA00022692"/>
    </source>
</evidence>
<feature type="region of interest" description="Disordered" evidence="10">
    <location>
        <begin position="61"/>
        <end position="83"/>
    </location>
</feature>
<evidence type="ECO:0000256" key="10">
    <source>
        <dbReference type="SAM" id="MobiDB-lite"/>
    </source>
</evidence>